<feature type="domain" description="DUF202" evidence="6">
    <location>
        <begin position="17"/>
        <end position="71"/>
    </location>
</feature>
<evidence type="ECO:0000256" key="4">
    <source>
        <dbReference type="ARBA" id="ARBA00023136"/>
    </source>
</evidence>
<evidence type="ECO:0000256" key="3">
    <source>
        <dbReference type="ARBA" id="ARBA00022989"/>
    </source>
</evidence>
<dbReference type="Pfam" id="PF02656">
    <property type="entry name" value="DUF202"/>
    <property type="match status" value="1"/>
</dbReference>
<keyword evidence="4 5" id="KW-0472">Membrane</keyword>
<name>A0ABY5MBH9_9ACTN</name>
<dbReference type="EMBL" id="CP102173">
    <property type="protein sequence ID" value="UUP15484.1"/>
    <property type="molecule type" value="Genomic_DNA"/>
</dbReference>
<comment type="subcellular location">
    <subcellularLocation>
        <location evidence="1">Endomembrane system</location>
        <topology evidence="1">Multi-pass membrane protein</topology>
    </subcellularLocation>
</comment>
<organism evidence="7 8">
    <name type="scientific">Aeromicrobium wangtongii</name>
    <dbReference type="NCBI Taxonomy" id="2969247"/>
    <lineage>
        <taxon>Bacteria</taxon>
        <taxon>Bacillati</taxon>
        <taxon>Actinomycetota</taxon>
        <taxon>Actinomycetes</taxon>
        <taxon>Propionibacteriales</taxon>
        <taxon>Nocardioidaceae</taxon>
        <taxon>Aeromicrobium</taxon>
    </lineage>
</organism>
<reference evidence="7 8" key="1">
    <citation type="submission" date="2022-08" db="EMBL/GenBank/DDBJ databases">
        <title>novel species in genus Aeromicrobium.</title>
        <authorList>
            <person name="Ye L."/>
        </authorList>
    </citation>
    <scope>NUCLEOTIDE SEQUENCE [LARGE SCALE GENOMIC DNA]</scope>
    <source>
        <strain evidence="8">zg-Y1379</strain>
    </source>
</reference>
<gene>
    <name evidence="7" type="ORF">NQV15_04635</name>
</gene>
<evidence type="ECO:0000256" key="5">
    <source>
        <dbReference type="SAM" id="Phobius"/>
    </source>
</evidence>
<evidence type="ECO:0000313" key="8">
    <source>
        <dbReference type="Proteomes" id="UP001316184"/>
    </source>
</evidence>
<evidence type="ECO:0000256" key="1">
    <source>
        <dbReference type="ARBA" id="ARBA00004127"/>
    </source>
</evidence>
<proteinExistence type="predicted"/>
<dbReference type="InterPro" id="IPR003807">
    <property type="entry name" value="DUF202"/>
</dbReference>
<feature type="transmembrane region" description="Helical" evidence="5">
    <location>
        <begin position="44"/>
        <end position="65"/>
    </location>
</feature>
<dbReference type="RefSeq" id="WP_232399789.1">
    <property type="nucleotide sequence ID" value="NZ_CP102173.1"/>
</dbReference>
<evidence type="ECO:0000313" key="7">
    <source>
        <dbReference type="EMBL" id="UUP15484.1"/>
    </source>
</evidence>
<evidence type="ECO:0000256" key="2">
    <source>
        <dbReference type="ARBA" id="ARBA00022692"/>
    </source>
</evidence>
<keyword evidence="3 5" id="KW-1133">Transmembrane helix</keyword>
<dbReference type="Proteomes" id="UP001316184">
    <property type="component" value="Chromosome"/>
</dbReference>
<accession>A0ABY5MBH9</accession>
<keyword evidence="8" id="KW-1185">Reference proteome</keyword>
<feature type="transmembrane region" description="Helical" evidence="5">
    <location>
        <begin position="86"/>
        <end position="106"/>
    </location>
</feature>
<sequence>MPRAADGRSDPPVPSDERTTLAWERTALSLFALLAATVKHTSSLLGPAALLLLAPVALLSVWVLVEGWRRYDDDRYYRVYRAIGGPTFVLAFTIALAAVVEMAHLLTR</sequence>
<keyword evidence="2 5" id="KW-0812">Transmembrane</keyword>
<protein>
    <submittedName>
        <fullName evidence="7">DUF202 domain-containing protein</fullName>
    </submittedName>
</protein>
<evidence type="ECO:0000259" key="6">
    <source>
        <dbReference type="Pfam" id="PF02656"/>
    </source>
</evidence>